<accession>A0ABQ7AZN6</accession>
<sequence length="119" mass="13420">MKEECDLLQAESSPELITITARRDVDNLFTTNLAHEKPPSCSSRRDEAVATYHAAIRVPIKQHTPFKVSTPRACRPRAAAGNRLSRFRRRPPSPDSRFAAARTPPDRRDSMLPTAVTRR</sequence>
<name>A0ABQ7AZN6_BRACR</name>
<reference evidence="2 3" key="1">
    <citation type="journal article" date="2020" name="BMC Genomics">
        <title>Intraspecific diversification of the crop wild relative Brassica cretica Lam. using demographic model selection.</title>
        <authorList>
            <person name="Kioukis A."/>
            <person name="Michalopoulou V.A."/>
            <person name="Briers L."/>
            <person name="Pirintsos S."/>
            <person name="Studholme D.J."/>
            <person name="Pavlidis P."/>
            <person name="Sarris P.F."/>
        </authorList>
    </citation>
    <scope>NUCLEOTIDE SEQUENCE [LARGE SCALE GENOMIC DNA]</scope>
    <source>
        <strain evidence="3">cv. PFS-1207/04</strain>
    </source>
</reference>
<keyword evidence="3" id="KW-1185">Reference proteome</keyword>
<dbReference type="EMBL" id="QGKV02001556">
    <property type="protein sequence ID" value="KAF3519483.1"/>
    <property type="molecule type" value="Genomic_DNA"/>
</dbReference>
<feature type="region of interest" description="Disordered" evidence="1">
    <location>
        <begin position="63"/>
        <end position="119"/>
    </location>
</feature>
<evidence type="ECO:0000313" key="2">
    <source>
        <dbReference type="EMBL" id="KAF3519483.1"/>
    </source>
</evidence>
<evidence type="ECO:0000313" key="3">
    <source>
        <dbReference type="Proteomes" id="UP000266723"/>
    </source>
</evidence>
<proteinExistence type="predicted"/>
<protein>
    <submittedName>
        <fullName evidence="2">Uncharacterized protein</fullName>
    </submittedName>
</protein>
<evidence type="ECO:0000256" key="1">
    <source>
        <dbReference type="SAM" id="MobiDB-lite"/>
    </source>
</evidence>
<organism evidence="2 3">
    <name type="scientific">Brassica cretica</name>
    <name type="common">Mustard</name>
    <dbReference type="NCBI Taxonomy" id="69181"/>
    <lineage>
        <taxon>Eukaryota</taxon>
        <taxon>Viridiplantae</taxon>
        <taxon>Streptophyta</taxon>
        <taxon>Embryophyta</taxon>
        <taxon>Tracheophyta</taxon>
        <taxon>Spermatophyta</taxon>
        <taxon>Magnoliopsida</taxon>
        <taxon>eudicotyledons</taxon>
        <taxon>Gunneridae</taxon>
        <taxon>Pentapetalae</taxon>
        <taxon>rosids</taxon>
        <taxon>malvids</taxon>
        <taxon>Brassicales</taxon>
        <taxon>Brassicaceae</taxon>
        <taxon>Brassiceae</taxon>
        <taxon>Brassica</taxon>
    </lineage>
</organism>
<dbReference type="Proteomes" id="UP000266723">
    <property type="component" value="Unassembled WGS sequence"/>
</dbReference>
<comment type="caution">
    <text evidence="2">The sequence shown here is derived from an EMBL/GenBank/DDBJ whole genome shotgun (WGS) entry which is preliminary data.</text>
</comment>
<gene>
    <name evidence="2" type="ORF">DY000_02059627</name>
</gene>